<keyword evidence="2" id="KW-1185">Reference proteome</keyword>
<dbReference type="AlphaFoldDB" id="A0A445E8B7"/>
<evidence type="ECO:0000313" key="2">
    <source>
        <dbReference type="Proteomes" id="UP000289738"/>
    </source>
</evidence>
<evidence type="ECO:0000313" key="1">
    <source>
        <dbReference type="EMBL" id="RYR71764.1"/>
    </source>
</evidence>
<reference evidence="1 2" key="1">
    <citation type="submission" date="2019-01" db="EMBL/GenBank/DDBJ databases">
        <title>Sequencing of cultivated peanut Arachis hypogaea provides insights into genome evolution and oil improvement.</title>
        <authorList>
            <person name="Chen X."/>
        </authorList>
    </citation>
    <scope>NUCLEOTIDE SEQUENCE [LARGE SCALE GENOMIC DNA]</scope>
    <source>
        <strain evidence="2">cv. Fuhuasheng</strain>
        <tissue evidence="1">Leaves</tissue>
    </source>
</reference>
<proteinExistence type="predicted"/>
<sequence length="99" mass="11367">MPERLDHPRLELETSLELLILSKRSIQSSVVLHCPNVLVLPFFYQEKVLANLILFPRIPDKKSLEEPPTPIIVHVRSLLDLTNYVSYLLYGIDSLSLSQ</sequence>
<organism evidence="1 2">
    <name type="scientific">Arachis hypogaea</name>
    <name type="common">Peanut</name>
    <dbReference type="NCBI Taxonomy" id="3818"/>
    <lineage>
        <taxon>Eukaryota</taxon>
        <taxon>Viridiplantae</taxon>
        <taxon>Streptophyta</taxon>
        <taxon>Embryophyta</taxon>
        <taxon>Tracheophyta</taxon>
        <taxon>Spermatophyta</taxon>
        <taxon>Magnoliopsida</taxon>
        <taxon>eudicotyledons</taxon>
        <taxon>Gunneridae</taxon>
        <taxon>Pentapetalae</taxon>
        <taxon>rosids</taxon>
        <taxon>fabids</taxon>
        <taxon>Fabales</taxon>
        <taxon>Fabaceae</taxon>
        <taxon>Papilionoideae</taxon>
        <taxon>50 kb inversion clade</taxon>
        <taxon>dalbergioids sensu lato</taxon>
        <taxon>Dalbergieae</taxon>
        <taxon>Pterocarpus clade</taxon>
        <taxon>Arachis</taxon>
    </lineage>
</organism>
<accession>A0A445E8B7</accession>
<dbReference type="EMBL" id="SDMP01000002">
    <property type="protein sequence ID" value="RYR71764.1"/>
    <property type="molecule type" value="Genomic_DNA"/>
</dbReference>
<protein>
    <submittedName>
        <fullName evidence="1">Uncharacterized protein</fullName>
    </submittedName>
</protein>
<comment type="caution">
    <text evidence="1">The sequence shown here is derived from an EMBL/GenBank/DDBJ whole genome shotgun (WGS) entry which is preliminary data.</text>
</comment>
<gene>
    <name evidence="1" type="ORF">Ahy_A02g005985</name>
</gene>
<name>A0A445E8B7_ARAHY</name>
<dbReference type="Proteomes" id="UP000289738">
    <property type="component" value="Chromosome A02"/>
</dbReference>